<dbReference type="PANTHER" id="PTHR34123">
    <property type="entry name" value="OS04G0578200 PROTEIN"/>
    <property type="match status" value="1"/>
</dbReference>
<protein>
    <recommendedName>
        <fullName evidence="5">SOUL heme-binding protein</fullName>
    </recommendedName>
</protein>
<feature type="chain" id="PRO_5013051929" description="SOUL heme-binding protein" evidence="2">
    <location>
        <begin position="16"/>
        <end position="401"/>
    </location>
</feature>
<dbReference type="EMBL" id="BDSP01000048">
    <property type="protein sequence ID" value="GAX12079.1"/>
    <property type="molecule type" value="Genomic_DNA"/>
</dbReference>
<evidence type="ECO:0008006" key="5">
    <source>
        <dbReference type="Google" id="ProtNLM"/>
    </source>
</evidence>
<dbReference type="AlphaFoldDB" id="A0A1Z5JDM7"/>
<evidence type="ECO:0000256" key="1">
    <source>
        <dbReference type="ARBA" id="ARBA00009817"/>
    </source>
</evidence>
<dbReference type="Pfam" id="PF04832">
    <property type="entry name" value="SOUL"/>
    <property type="match status" value="1"/>
</dbReference>
<sequence length="401" mass="44518">MVRLHVLCCTLLASGLRFHGQGFALAFSSSVSSIRSNGVALSATETSQQQLQSNVDQLKKVLAREYVSFFNPMERQYYSSDVTFQDPLTSLAGIDKYQDNVDMLSGRTLLGSILFSDASINLHSVRGGEISVDPQGTQISDIVTRWTLRFCFKALPWKPTARFSGISVYRVRVGGSEGVEIVQQNDYWDSINLQSDGTYRAVDKSVGLSDFLDQLKPSDINAPSAGPELPFELLRRGNGYEVRRYPQYSAAKLAYERRDEGYSVLGSFCKGLQPMAPAILTVDSQKDEKSMMWPLTFARPGQTFELPSTNNRAGRGVEVVVIPSSVVAVARFSDASVEPVVRKATNLLRNACERDGLKLSRSEALQFCQYDAIFSMGKRRGEVWIPLDDDNPWNQSADTLK</sequence>
<dbReference type="Pfam" id="PF10184">
    <property type="entry name" value="DUF2358"/>
    <property type="match status" value="1"/>
</dbReference>
<name>A0A1Z5JDM7_FISSO</name>
<keyword evidence="2" id="KW-0732">Signal</keyword>
<dbReference type="Gene3D" id="3.20.80.10">
    <property type="entry name" value="Regulatory factor, effector binding domain"/>
    <property type="match status" value="1"/>
</dbReference>
<dbReference type="InterPro" id="IPR011256">
    <property type="entry name" value="Reg_factor_effector_dom_sf"/>
</dbReference>
<dbReference type="InterPro" id="IPR006917">
    <property type="entry name" value="SOUL_heme-bd"/>
</dbReference>
<keyword evidence="4" id="KW-1185">Reference proteome</keyword>
<dbReference type="InterPro" id="IPR018790">
    <property type="entry name" value="DUF2358"/>
</dbReference>
<evidence type="ECO:0000256" key="2">
    <source>
        <dbReference type="SAM" id="SignalP"/>
    </source>
</evidence>
<comment type="similarity">
    <text evidence="1">Belongs to the HEBP family.</text>
</comment>
<comment type="caution">
    <text evidence="3">The sequence shown here is derived from an EMBL/GenBank/DDBJ whole genome shotgun (WGS) entry which is preliminary data.</text>
</comment>
<evidence type="ECO:0000313" key="4">
    <source>
        <dbReference type="Proteomes" id="UP000198406"/>
    </source>
</evidence>
<reference evidence="3 4" key="1">
    <citation type="journal article" date="2015" name="Plant Cell">
        <title>Oil accumulation by the oleaginous diatom Fistulifera solaris as revealed by the genome and transcriptome.</title>
        <authorList>
            <person name="Tanaka T."/>
            <person name="Maeda Y."/>
            <person name="Veluchamy A."/>
            <person name="Tanaka M."/>
            <person name="Abida H."/>
            <person name="Marechal E."/>
            <person name="Bowler C."/>
            <person name="Muto M."/>
            <person name="Sunaga Y."/>
            <person name="Tanaka M."/>
            <person name="Yoshino T."/>
            <person name="Taniguchi T."/>
            <person name="Fukuda Y."/>
            <person name="Nemoto M."/>
            <person name="Matsumoto M."/>
            <person name="Wong P.S."/>
            <person name="Aburatani S."/>
            <person name="Fujibuchi W."/>
        </authorList>
    </citation>
    <scope>NUCLEOTIDE SEQUENCE [LARGE SCALE GENOMIC DNA]</scope>
    <source>
        <strain evidence="3 4">JPCC DA0580</strain>
    </source>
</reference>
<dbReference type="InParanoid" id="A0A1Z5JDM7"/>
<dbReference type="PANTHER" id="PTHR34123:SF1">
    <property type="entry name" value="OS04G0578200 PROTEIN"/>
    <property type="match status" value="1"/>
</dbReference>
<dbReference type="SUPFAM" id="SSF55136">
    <property type="entry name" value="Probable bacterial effector-binding domain"/>
    <property type="match status" value="1"/>
</dbReference>
<feature type="signal peptide" evidence="2">
    <location>
        <begin position="1"/>
        <end position="15"/>
    </location>
</feature>
<organism evidence="3 4">
    <name type="scientific">Fistulifera solaris</name>
    <name type="common">Oleaginous diatom</name>
    <dbReference type="NCBI Taxonomy" id="1519565"/>
    <lineage>
        <taxon>Eukaryota</taxon>
        <taxon>Sar</taxon>
        <taxon>Stramenopiles</taxon>
        <taxon>Ochrophyta</taxon>
        <taxon>Bacillariophyta</taxon>
        <taxon>Bacillariophyceae</taxon>
        <taxon>Bacillariophycidae</taxon>
        <taxon>Naviculales</taxon>
        <taxon>Naviculaceae</taxon>
        <taxon>Fistulifera</taxon>
    </lineage>
</organism>
<dbReference type="OrthoDB" id="44820at2759"/>
<dbReference type="Proteomes" id="UP000198406">
    <property type="component" value="Unassembled WGS sequence"/>
</dbReference>
<gene>
    <name evidence="3" type="ORF">FisN_8Lh183</name>
</gene>
<accession>A0A1Z5JDM7</accession>
<evidence type="ECO:0000313" key="3">
    <source>
        <dbReference type="EMBL" id="GAX12079.1"/>
    </source>
</evidence>
<proteinExistence type="inferred from homology"/>